<accession>A0ABT0XIK6</accession>
<organism evidence="1 2">
    <name type="scientific">Alkalicoccobacillus plakortidis</name>
    <dbReference type="NCBI Taxonomy" id="444060"/>
    <lineage>
        <taxon>Bacteria</taxon>
        <taxon>Bacillati</taxon>
        <taxon>Bacillota</taxon>
        <taxon>Bacilli</taxon>
        <taxon>Bacillales</taxon>
        <taxon>Bacillaceae</taxon>
        <taxon>Alkalicoccobacillus</taxon>
    </lineage>
</organism>
<keyword evidence="2" id="KW-1185">Reference proteome</keyword>
<evidence type="ECO:0000313" key="1">
    <source>
        <dbReference type="EMBL" id="MCM2675740.1"/>
    </source>
</evidence>
<evidence type="ECO:0000313" key="2">
    <source>
        <dbReference type="Proteomes" id="UP001203665"/>
    </source>
</evidence>
<name>A0ABT0XIK6_9BACI</name>
<dbReference type="Proteomes" id="UP001203665">
    <property type="component" value="Unassembled WGS sequence"/>
</dbReference>
<dbReference type="RefSeq" id="WP_251606868.1">
    <property type="nucleotide sequence ID" value="NZ_JAMQJY010000001.1"/>
</dbReference>
<proteinExistence type="predicted"/>
<evidence type="ECO:0008006" key="3">
    <source>
        <dbReference type="Google" id="ProtNLM"/>
    </source>
</evidence>
<dbReference type="EMBL" id="JAMQJY010000001">
    <property type="protein sequence ID" value="MCM2675740.1"/>
    <property type="molecule type" value="Genomic_DNA"/>
</dbReference>
<reference evidence="1" key="1">
    <citation type="submission" date="2022-06" db="EMBL/GenBank/DDBJ databases">
        <title>Alkalicoccobacillus porphyridii sp. nov., isolated from a marine red alga, Porphyridium purpureum and reclassification of Shouchella plakortidis and Shouchella gibsonii as Alkalicoccobacillus plakortidis comb. nov. and Alkalicoccobacillus gibsonii comb. nov.</title>
        <authorList>
            <person name="Kim K.H."/>
            <person name="Lee J.K."/>
            <person name="Han D.M."/>
            <person name="Baek J.H."/>
            <person name="Jeon C.O."/>
        </authorList>
    </citation>
    <scope>NUCLEOTIDE SEQUENCE</scope>
    <source>
        <strain evidence="1">DSM 19153</strain>
    </source>
</reference>
<gene>
    <name evidence="1" type="ORF">NDM98_09705</name>
</gene>
<comment type="caution">
    <text evidence="1">The sequence shown here is derived from an EMBL/GenBank/DDBJ whole genome shotgun (WGS) entry which is preliminary data.</text>
</comment>
<sequence>MKILPERFGTSYQYFLAQLGETKDSAKTVLNGADENEMTDNYGFTYMNFPHESFTIKFDEKNIAVAIVVDETIDSTNLVNSGGLYLINGYDVLVNSEGDQMSFTRNND</sequence>
<protein>
    <recommendedName>
        <fullName evidence="3">DUF4825 domain-containing protein</fullName>
    </recommendedName>
</protein>